<organism evidence="2 3">
    <name type="scientific">Nitzschia inconspicua</name>
    <dbReference type="NCBI Taxonomy" id="303405"/>
    <lineage>
        <taxon>Eukaryota</taxon>
        <taxon>Sar</taxon>
        <taxon>Stramenopiles</taxon>
        <taxon>Ochrophyta</taxon>
        <taxon>Bacillariophyta</taxon>
        <taxon>Bacillariophyceae</taxon>
        <taxon>Bacillariophycidae</taxon>
        <taxon>Bacillariales</taxon>
        <taxon>Bacillariaceae</taxon>
        <taxon>Nitzschia</taxon>
    </lineage>
</organism>
<name>A0A9K3LUS4_9STRA</name>
<accession>A0A9K3LUS4</accession>
<evidence type="ECO:0000313" key="3">
    <source>
        <dbReference type="Proteomes" id="UP000693970"/>
    </source>
</evidence>
<feature type="compositionally biased region" description="Basic residues" evidence="1">
    <location>
        <begin position="343"/>
        <end position="353"/>
    </location>
</feature>
<gene>
    <name evidence="2" type="ORF">IV203_031687</name>
</gene>
<protein>
    <submittedName>
        <fullName evidence="2">Uncharacterized protein</fullName>
    </submittedName>
</protein>
<feature type="region of interest" description="Disordered" evidence="1">
    <location>
        <begin position="342"/>
        <end position="362"/>
    </location>
</feature>
<feature type="region of interest" description="Disordered" evidence="1">
    <location>
        <begin position="385"/>
        <end position="409"/>
    </location>
</feature>
<feature type="region of interest" description="Disordered" evidence="1">
    <location>
        <begin position="1"/>
        <end position="79"/>
    </location>
</feature>
<comment type="caution">
    <text evidence="2">The sequence shown here is derived from an EMBL/GenBank/DDBJ whole genome shotgun (WGS) entry which is preliminary data.</text>
</comment>
<evidence type="ECO:0000313" key="2">
    <source>
        <dbReference type="EMBL" id="KAG7368944.1"/>
    </source>
</evidence>
<keyword evidence="3" id="KW-1185">Reference proteome</keyword>
<feature type="compositionally biased region" description="Polar residues" evidence="1">
    <location>
        <begin position="19"/>
        <end position="34"/>
    </location>
</feature>
<reference evidence="2" key="1">
    <citation type="journal article" date="2021" name="Sci. Rep.">
        <title>Diploid genomic architecture of Nitzschia inconspicua, an elite biomass production diatom.</title>
        <authorList>
            <person name="Oliver A."/>
            <person name="Podell S."/>
            <person name="Pinowska A."/>
            <person name="Traller J.C."/>
            <person name="Smith S.R."/>
            <person name="McClure R."/>
            <person name="Beliaev A."/>
            <person name="Bohutskyi P."/>
            <person name="Hill E.A."/>
            <person name="Rabines A."/>
            <person name="Zheng H."/>
            <person name="Allen L.Z."/>
            <person name="Kuo A."/>
            <person name="Grigoriev I.V."/>
            <person name="Allen A.E."/>
            <person name="Hazlebeck D."/>
            <person name="Allen E.E."/>
        </authorList>
    </citation>
    <scope>NUCLEOTIDE SEQUENCE</scope>
    <source>
        <strain evidence="2">Hildebrandi</strain>
    </source>
</reference>
<dbReference type="EMBL" id="JAGRRH010000006">
    <property type="protein sequence ID" value="KAG7368944.1"/>
    <property type="molecule type" value="Genomic_DNA"/>
</dbReference>
<dbReference type="OrthoDB" id="49290at2759"/>
<feature type="region of interest" description="Disordered" evidence="1">
    <location>
        <begin position="299"/>
        <end position="327"/>
    </location>
</feature>
<sequence>MNDSNNNTDDEAMEAASNVMETTTNDDSSGNSATMHPEEDDGQTEVTMEDVAAPTDDVPMSDQVPLADQLDQEDDDEMSATAVSAPYHVKEDQTETDETMHDKSEPADEGLADEVMITNDGKTADKLADQAENLEKSANVTSTLNLCLHDYLALGEIEAGLKKKQGKEEKMGEGLKEASIDNHQEAVLEIQRLPYMLRLLSNTRPLASISTGIFKDVDNTQDNECDALVDNVVDRLEDVAATYSIVEGVDVMTNHLARSVTKQISRLKPLSKRLVTVDGEMVVEWDTAMLAEAARDPMITSSKRKRESTGSGDVHEDAAASLTSPESDLEILGEAEEDASIPLKKRKSVHRKHSMEVAAEDSQEATFVKTLTELVSLVVASLSHNGTHASSQDPDDDQNTSEGKGETSFSLKVDDSILSEAGRGADEETGGAMEGSDLGSTVADIMHYAPVLRSNHLASALCRASLPTTGDLLTRVAANCPATLPSLLSGCVQTYCSAVKYGNKSIAKTAKQGVFALSKLSRSELLKVYNKLQSLDVMLDVQLKLAMELGLVTTCCLITRHLSILLDRESYLTDPSAASVKQISSQRQLSRELSTGIQNKANEELGSGDSIIAEQTLVDCFVSNRLLHKRTLSFLSTELMNQNGHFEESKGRCCLILRSIAMVLLVPLSDAEDFVKVRETYETLWGSFDAFLDRTKLPKSSQEKKSLPMTANTDKLYSILVSCIILLSARTLMVTNVASETVEETSYTQMMRNAKTLTSTSKQMCDFWGSIAQALETGSPWTLYCTVTNPFLSPTKRASESKSYVSILPGLKLFVTLSIPFDYEMKDDIFVAISAVAYCALQTEAIQNSDAIIKTEYLLKRLICDEEGEKALSLVSKLDVFQFIKEGTKLLSIGKTPRLPIVSSSSLEMAWSRATAKHQSASRNDSTKGALAIYLLRFFYSLEFFHGNPSNVFASDPRSMPLREVFAMADRVLPGPVCKFFLSQSRLLLEKCSWDVLRELHYAIRDSAVVPPCDDMGREDQLEAFCSAIRSVANEKPVKTKEEKLELLFLQIRSQVSDADLYPAVMSALLSSPHHPSPKMSYGLLCRDPLVVFRCSLYLWKCRAVRRILLTSLRALTMANDVMAVQESPSEHVAEELLVARDSIILRTLLVVLHAGGSNVSCPCSMTADFIRWLIARRRGLVTLSIKQGLSDKELDWLVEHVPESVSDLESLELVIGTSCMTAAERLVAADAISRIGILYGGDYNEQEAAQMTAGALSELIESFYLIVGPVGVPVNVLLSDNAEVDITQTSRKAAFRMLKALGKVRARRQSFHSCGVLLQKLASLCKVESAAGGVQGVGATRRKLFLKELYETVSKAIGISCQVPT</sequence>
<dbReference type="Proteomes" id="UP000693970">
    <property type="component" value="Unassembled WGS sequence"/>
</dbReference>
<evidence type="ECO:0000256" key="1">
    <source>
        <dbReference type="SAM" id="MobiDB-lite"/>
    </source>
</evidence>
<reference evidence="2" key="2">
    <citation type="submission" date="2021-04" db="EMBL/GenBank/DDBJ databases">
        <authorList>
            <person name="Podell S."/>
        </authorList>
    </citation>
    <scope>NUCLEOTIDE SEQUENCE</scope>
    <source>
        <strain evidence="2">Hildebrandi</strain>
    </source>
</reference>
<proteinExistence type="predicted"/>